<evidence type="ECO:0000313" key="1">
    <source>
        <dbReference type="EMBL" id="PUZ50482.1"/>
    </source>
</evidence>
<gene>
    <name evidence="1" type="ORF">GQ55_6G061800</name>
</gene>
<organism evidence="1 2">
    <name type="scientific">Panicum hallii var. hallii</name>
    <dbReference type="NCBI Taxonomy" id="1504633"/>
    <lineage>
        <taxon>Eukaryota</taxon>
        <taxon>Viridiplantae</taxon>
        <taxon>Streptophyta</taxon>
        <taxon>Embryophyta</taxon>
        <taxon>Tracheophyta</taxon>
        <taxon>Spermatophyta</taxon>
        <taxon>Magnoliopsida</taxon>
        <taxon>Liliopsida</taxon>
        <taxon>Poales</taxon>
        <taxon>Poaceae</taxon>
        <taxon>PACMAD clade</taxon>
        <taxon>Panicoideae</taxon>
        <taxon>Panicodae</taxon>
        <taxon>Paniceae</taxon>
        <taxon>Panicinae</taxon>
        <taxon>Panicum</taxon>
        <taxon>Panicum sect. Panicum</taxon>
    </lineage>
</organism>
<name>A0A2T7D4K8_9POAL</name>
<keyword evidence="2" id="KW-1185">Reference proteome</keyword>
<dbReference type="AlphaFoldDB" id="A0A2T7D4K8"/>
<dbReference type="Proteomes" id="UP000244336">
    <property type="component" value="Chromosome 6"/>
</dbReference>
<evidence type="ECO:0000313" key="2">
    <source>
        <dbReference type="Proteomes" id="UP000244336"/>
    </source>
</evidence>
<dbReference type="EMBL" id="CM009754">
    <property type="protein sequence ID" value="PUZ50482.1"/>
    <property type="molecule type" value="Genomic_DNA"/>
</dbReference>
<proteinExistence type="predicted"/>
<protein>
    <submittedName>
        <fullName evidence="1">Uncharacterized protein</fullName>
    </submittedName>
</protein>
<dbReference type="Gramene" id="PUZ50482">
    <property type="protein sequence ID" value="PUZ50482"/>
    <property type="gene ID" value="GQ55_6G061800"/>
</dbReference>
<accession>A0A2T7D4K8</accession>
<reference evidence="1 2" key="1">
    <citation type="submission" date="2018-04" db="EMBL/GenBank/DDBJ databases">
        <title>WGS assembly of Panicum hallii var. hallii HAL2.</title>
        <authorList>
            <person name="Lovell J."/>
            <person name="Jenkins J."/>
            <person name="Lowry D."/>
            <person name="Mamidi S."/>
            <person name="Sreedasyam A."/>
            <person name="Weng X."/>
            <person name="Barry K."/>
            <person name="Bonette J."/>
            <person name="Campitelli B."/>
            <person name="Daum C."/>
            <person name="Gordon S."/>
            <person name="Gould B."/>
            <person name="Lipzen A."/>
            <person name="MacQueen A."/>
            <person name="Palacio-Mejia J."/>
            <person name="Plott C."/>
            <person name="Shakirov E."/>
            <person name="Shu S."/>
            <person name="Yoshinaga Y."/>
            <person name="Zane M."/>
            <person name="Rokhsar D."/>
            <person name="Grimwood J."/>
            <person name="Schmutz J."/>
            <person name="Juenger T."/>
        </authorList>
    </citation>
    <scope>NUCLEOTIDE SEQUENCE [LARGE SCALE GENOMIC DNA]</scope>
    <source>
        <strain evidence="2">cv. HAL2</strain>
    </source>
</reference>
<sequence>MTVRSDFKDGVLCVALNSHLTSSYRLSATNRSKCSKKTDH</sequence>